<accession>A0ACB6R6F6</accession>
<evidence type="ECO:0000313" key="2">
    <source>
        <dbReference type="Proteomes" id="UP000799755"/>
    </source>
</evidence>
<comment type="caution">
    <text evidence="1">The sequence shown here is derived from an EMBL/GenBank/DDBJ whole genome shotgun (WGS) entry which is preliminary data.</text>
</comment>
<dbReference type="EMBL" id="MU003498">
    <property type="protein sequence ID" value="KAF2474413.1"/>
    <property type="molecule type" value="Genomic_DNA"/>
</dbReference>
<sequence length="366" mass="41728">MATAPSLITEEGLRVYLNAHSVEYTDVKLLTGGTANYVYRVTLTDGPPVIYKHAAPYLSSNTSFAFDHARMDYEDSALEILTHMLAEALPESNVHAVGWYSYDREQKLLCIEDGGDRDLKHAYPDYKLDILEIGKDIGEWIATLHLTSTRTSLSLTDEQDLKANNPIAVNIYRHSYHNLHLAFSEYNHDVKFAEYINEEFGSRLQAENECVCHGDFWPGNVLVKPKDRETSATLTVVDWEMTRRGNSATDVGQFACEAFLLDRFRGGRGLRRAFLSSYVDVRERKAIKGKSEIGREWVRRMAVHWAVHVAYWPTRVEWTDREGTQKLVDLGVEVMKAAVDGNWEALKSSELFKDVAEVWSGVWERI</sequence>
<protein>
    <submittedName>
        <fullName evidence="1">Kinase-like protein</fullName>
    </submittedName>
</protein>
<reference evidence="1" key="1">
    <citation type="journal article" date="2020" name="Stud. Mycol.">
        <title>101 Dothideomycetes genomes: a test case for predicting lifestyles and emergence of pathogens.</title>
        <authorList>
            <person name="Haridas S."/>
            <person name="Albert R."/>
            <person name="Binder M."/>
            <person name="Bloem J."/>
            <person name="Labutti K."/>
            <person name="Salamov A."/>
            <person name="Andreopoulos B."/>
            <person name="Baker S."/>
            <person name="Barry K."/>
            <person name="Bills G."/>
            <person name="Bluhm B."/>
            <person name="Cannon C."/>
            <person name="Castanera R."/>
            <person name="Culley D."/>
            <person name="Daum C."/>
            <person name="Ezra D."/>
            <person name="Gonzalez J."/>
            <person name="Henrissat B."/>
            <person name="Kuo A."/>
            <person name="Liang C."/>
            <person name="Lipzen A."/>
            <person name="Lutzoni F."/>
            <person name="Magnuson J."/>
            <person name="Mondo S."/>
            <person name="Nolan M."/>
            <person name="Ohm R."/>
            <person name="Pangilinan J."/>
            <person name="Park H.-J."/>
            <person name="Ramirez L."/>
            <person name="Alfaro M."/>
            <person name="Sun H."/>
            <person name="Tritt A."/>
            <person name="Yoshinaga Y."/>
            <person name="Zwiers L.-H."/>
            <person name="Turgeon B."/>
            <person name="Goodwin S."/>
            <person name="Spatafora J."/>
            <person name="Crous P."/>
            <person name="Grigoriev I."/>
        </authorList>
    </citation>
    <scope>NUCLEOTIDE SEQUENCE</scope>
    <source>
        <strain evidence="1">ATCC 200398</strain>
    </source>
</reference>
<name>A0ACB6R6F6_9PLEO</name>
<gene>
    <name evidence="1" type="ORF">BDR25DRAFT_301771</name>
</gene>
<keyword evidence="2" id="KW-1185">Reference proteome</keyword>
<proteinExistence type="predicted"/>
<organism evidence="1 2">
    <name type="scientific">Lindgomyces ingoldianus</name>
    <dbReference type="NCBI Taxonomy" id="673940"/>
    <lineage>
        <taxon>Eukaryota</taxon>
        <taxon>Fungi</taxon>
        <taxon>Dikarya</taxon>
        <taxon>Ascomycota</taxon>
        <taxon>Pezizomycotina</taxon>
        <taxon>Dothideomycetes</taxon>
        <taxon>Pleosporomycetidae</taxon>
        <taxon>Pleosporales</taxon>
        <taxon>Lindgomycetaceae</taxon>
        <taxon>Lindgomyces</taxon>
    </lineage>
</organism>
<dbReference type="Proteomes" id="UP000799755">
    <property type="component" value="Unassembled WGS sequence"/>
</dbReference>
<evidence type="ECO:0000313" key="1">
    <source>
        <dbReference type="EMBL" id="KAF2474413.1"/>
    </source>
</evidence>